<keyword evidence="3" id="KW-1185">Reference proteome</keyword>
<dbReference type="InterPro" id="IPR021298">
    <property type="entry name" value="CFAP298"/>
</dbReference>
<reference evidence="2 3" key="1">
    <citation type="submission" date="2015-07" db="EMBL/GenBank/DDBJ databases">
        <title>High-quality genome of monoxenous trypanosomatid Leptomonas pyrrhocoris.</title>
        <authorList>
            <person name="Flegontov P."/>
            <person name="Butenko A."/>
            <person name="Firsov S."/>
            <person name="Vlcek C."/>
            <person name="Logacheva M.D."/>
            <person name="Field M."/>
            <person name="Filatov D."/>
            <person name="Flegontova O."/>
            <person name="Gerasimov E."/>
            <person name="Jackson A.P."/>
            <person name="Kelly S."/>
            <person name="Opperdoes F."/>
            <person name="O'Reilly A."/>
            <person name="Votypka J."/>
            <person name="Yurchenko V."/>
            <person name="Lukes J."/>
        </authorList>
    </citation>
    <scope>NUCLEOTIDE SEQUENCE [LARGE SCALE GENOMIC DNA]</scope>
    <source>
        <strain evidence="2">H10</strain>
    </source>
</reference>
<dbReference type="OMA" id="FCGKPME"/>
<dbReference type="Proteomes" id="UP000037923">
    <property type="component" value="Unassembled WGS sequence"/>
</dbReference>
<gene>
    <name evidence="2" type="ORF">ABB37_03739</name>
</gene>
<name>A0A0N0DWC0_LEPPY</name>
<proteinExistence type="predicted"/>
<dbReference type="RefSeq" id="XP_015659793.1">
    <property type="nucleotide sequence ID" value="XM_015801173.1"/>
</dbReference>
<evidence type="ECO:0000313" key="3">
    <source>
        <dbReference type="Proteomes" id="UP000037923"/>
    </source>
</evidence>
<comment type="caution">
    <text evidence="2">The sequence shown here is derived from an EMBL/GenBank/DDBJ whole genome shotgun (WGS) entry which is preliminary data.</text>
</comment>
<dbReference type="EMBL" id="LGTL01000006">
    <property type="protein sequence ID" value="KPA81354.1"/>
    <property type="molecule type" value="Genomic_DNA"/>
</dbReference>
<dbReference type="GeneID" id="26904030"/>
<evidence type="ECO:0000256" key="1">
    <source>
        <dbReference type="SAM" id="MobiDB-lite"/>
    </source>
</evidence>
<accession>A0A0N0DWC0</accession>
<feature type="region of interest" description="Disordered" evidence="1">
    <location>
        <begin position="23"/>
        <end position="47"/>
    </location>
</feature>
<organism evidence="2 3">
    <name type="scientific">Leptomonas pyrrhocoris</name>
    <name type="common">Firebug parasite</name>
    <dbReference type="NCBI Taxonomy" id="157538"/>
    <lineage>
        <taxon>Eukaryota</taxon>
        <taxon>Discoba</taxon>
        <taxon>Euglenozoa</taxon>
        <taxon>Kinetoplastea</taxon>
        <taxon>Metakinetoplastina</taxon>
        <taxon>Trypanosomatida</taxon>
        <taxon>Trypanosomatidae</taxon>
        <taxon>Leishmaniinae</taxon>
        <taxon>Leptomonas</taxon>
    </lineage>
</organism>
<dbReference type="PANTHER" id="PTHR13238">
    <property type="entry name" value="PROTEIN C21ORF59"/>
    <property type="match status" value="1"/>
</dbReference>
<protein>
    <submittedName>
        <fullName evidence="2">Uncharacterized protein</fullName>
    </submittedName>
</protein>
<dbReference type="OrthoDB" id="276065at2759"/>
<sequence length="326" mass="36613">MVLLVVKGTVYPDEFVVERKLSDAVSASPTPPSDKATSTTTAGASPSAQDSIVPIIAHLLNTRHQLRLVLMSAQELATLFTQHHKEKEMEESEAKLVGQYTARIEELHKRLKDTKSPVRDDEFDHAVAELRVLTSLLYPSFCTHAEGTEAAIQRLYAQHDDPDLDEDTRLLVYHCRVIVDPDWKASERVKEDEAALWFCGKPMENTLVKYAGRNEKSKIIVKVAPRAGPAPSGEPRMRYEDQRALYKARCERRETYKQLEESELRDRVVQQTRGAVQLSLGVRGAANSTLSSAVTDPTASDVVPALKTERLRPIYPQKEERELPIS</sequence>
<dbReference type="GO" id="GO:0003352">
    <property type="term" value="P:regulation of cilium movement"/>
    <property type="evidence" value="ECO:0007669"/>
    <property type="project" value="InterPro"/>
</dbReference>
<dbReference type="Pfam" id="PF11069">
    <property type="entry name" value="CFAP298"/>
    <property type="match status" value="1"/>
</dbReference>
<feature type="compositionally biased region" description="Low complexity" evidence="1">
    <location>
        <begin position="33"/>
        <end position="47"/>
    </location>
</feature>
<dbReference type="AlphaFoldDB" id="A0A0N0DWC0"/>
<dbReference type="VEuPathDB" id="TriTrypDB:LpyrH10_06_1090"/>
<evidence type="ECO:0000313" key="2">
    <source>
        <dbReference type="EMBL" id="KPA81354.1"/>
    </source>
</evidence>
<dbReference type="PANTHER" id="PTHR13238:SF7">
    <property type="match status" value="1"/>
</dbReference>